<feature type="domain" description="DUF6594" evidence="3">
    <location>
        <begin position="130"/>
        <end position="243"/>
    </location>
</feature>
<dbReference type="InterPro" id="IPR046529">
    <property type="entry name" value="DUF6594"/>
</dbReference>
<dbReference type="Pfam" id="PF20237">
    <property type="entry name" value="DUF6594"/>
    <property type="match status" value="1"/>
</dbReference>
<dbReference type="AlphaFoldDB" id="A0AA39U4Z4"/>
<keyword evidence="2" id="KW-1133">Transmembrane helix</keyword>
<feature type="transmembrane region" description="Helical" evidence="2">
    <location>
        <begin position="178"/>
        <end position="198"/>
    </location>
</feature>
<keyword evidence="2" id="KW-0812">Transmembrane</keyword>
<comment type="caution">
    <text evidence="4">The sequence shown here is derived from an EMBL/GenBank/DDBJ whole genome shotgun (WGS) entry which is preliminary data.</text>
</comment>
<evidence type="ECO:0000256" key="1">
    <source>
        <dbReference type="SAM" id="MobiDB-lite"/>
    </source>
</evidence>
<feature type="transmembrane region" description="Helical" evidence="2">
    <location>
        <begin position="229"/>
        <end position="250"/>
    </location>
</feature>
<accession>A0AA39U4Z4</accession>
<evidence type="ECO:0000313" key="5">
    <source>
        <dbReference type="Proteomes" id="UP001175000"/>
    </source>
</evidence>
<gene>
    <name evidence="4" type="ORF">B0T14DRAFT_337850</name>
</gene>
<feature type="transmembrane region" description="Helical" evidence="2">
    <location>
        <begin position="204"/>
        <end position="222"/>
    </location>
</feature>
<dbReference type="EMBL" id="JAULSU010000007">
    <property type="protein sequence ID" value="KAK0611885.1"/>
    <property type="molecule type" value="Genomic_DNA"/>
</dbReference>
<organism evidence="4 5">
    <name type="scientific">Immersiella caudata</name>
    <dbReference type="NCBI Taxonomy" id="314043"/>
    <lineage>
        <taxon>Eukaryota</taxon>
        <taxon>Fungi</taxon>
        <taxon>Dikarya</taxon>
        <taxon>Ascomycota</taxon>
        <taxon>Pezizomycotina</taxon>
        <taxon>Sordariomycetes</taxon>
        <taxon>Sordariomycetidae</taxon>
        <taxon>Sordariales</taxon>
        <taxon>Lasiosphaeriaceae</taxon>
        <taxon>Immersiella</taxon>
    </lineage>
</organism>
<keyword evidence="5" id="KW-1185">Reference proteome</keyword>
<sequence>MTSPFISPAPPTGNPSLPKRDVETTIHTNDPISKIVVDAGRKHTFYANERGTRFNIVALHRMNMHYLRKRIIDEAATIFKNGVMDDENSKKLTSLMRDYCTAVRDRECMRDLAYRDWNSCPFHIKSEREMERGLLEYLQTQGVEPEQMATGDDEGLSPTLPGGPWDYPSSRRNRNERYALTILGSVIIIIPMVIMTYVPGRTASIATVISCTMFFAAATAYFSPTKPPLELMIATAAYAAVLVVFVGASVTGVTDHMKA</sequence>
<keyword evidence="2" id="KW-0472">Membrane</keyword>
<feature type="region of interest" description="Disordered" evidence="1">
    <location>
        <begin position="1"/>
        <end position="21"/>
    </location>
</feature>
<protein>
    <recommendedName>
        <fullName evidence="3">DUF6594 domain-containing protein</fullName>
    </recommendedName>
</protein>
<evidence type="ECO:0000259" key="3">
    <source>
        <dbReference type="Pfam" id="PF20237"/>
    </source>
</evidence>
<name>A0AA39U4Z4_9PEZI</name>
<feature type="region of interest" description="Disordered" evidence="1">
    <location>
        <begin position="146"/>
        <end position="169"/>
    </location>
</feature>
<evidence type="ECO:0000256" key="2">
    <source>
        <dbReference type="SAM" id="Phobius"/>
    </source>
</evidence>
<dbReference type="Proteomes" id="UP001175000">
    <property type="component" value="Unassembled WGS sequence"/>
</dbReference>
<reference evidence="4" key="1">
    <citation type="submission" date="2023-06" db="EMBL/GenBank/DDBJ databases">
        <title>Genome-scale phylogeny and comparative genomics of the fungal order Sordariales.</title>
        <authorList>
            <consortium name="Lawrence Berkeley National Laboratory"/>
            <person name="Hensen N."/>
            <person name="Bonometti L."/>
            <person name="Westerberg I."/>
            <person name="Brannstrom I.O."/>
            <person name="Guillou S."/>
            <person name="Cros-Aarteil S."/>
            <person name="Calhoun S."/>
            <person name="Haridas S."/>
            <person name="Kuo A."/>
            <person name="Mondo S."/>
            <person name="Pangilinan J."/>
            <person name="Riley R."/>
            <person name="Labutti K."/>
            <person name="Andreopoulos B."/>
            <person name="Lipzen A."/>
            <person name="Chen C."/>
            <person name="Yanf M."/>
            <person name="Daum C."/>
            <person name="Ng V."/>
            <person name="Clum A."/>
            <person name="Steindorff A."/>
            <person name="Ohm R."/>
            <person name="Martin F."/>
            <person name="Silar P."/>
            <person name="Natvig D."/>
            <person name="Lalanne C."/>
            <person name="Gautier V."/>
            <person name="Ament-Velasquez S.L."/>
            <person name="Kruys A."/>
            <person name="Hutchinson M.I."/>
            <person name="Powell A.J."/>
            <person name="Barry K."/>
            <person name="Miller A.N."/>
            <person name="Grigoriev I.V."/>
            <person name="Debuchy R."/>
            <person name="Gladieux P."/>
            <person name="Thoren M.H."/>
            <person name="Johannesson H."/>
        </authorList>
    </citation>
    <scope>NUCLEOTIDE SEQUENCE</scope>
    <source>
        <strain evidence="4">CBS 606.72</strain>
    </source>
</reference>
<evidence type="ECO:0000313" key="4">
    <source>
        <dbReference type="EMBL" id="KAK0611885.1"/>
    </source>
</evidence>
<proteinExistence type="predicted"/>